<keyword evidence="7" id="KW-1185">Reference proteome</keyword>
<feature type="transmembrane region" description="Helical" evidence="4">
    <location>
        <begin position="67"/>
        <end position="88"/>
    </location>
</feature>
<dbReference type="InterPro" id="IPR013121">
    <property type="entry name" value="Fe_red_NAD-bd_6"/>
</dbReference>
<dbReference type="PANTHER" id="PTHR32361:SF26">
    <property type="entry name" value="FAD-BINDING 8 DOMAIN-CONTAINING PROTEIN-RELATED"/>
    <property type="match status" value="1"/>
</dbReference>
<dbReference type="PANTHER" id="PTHR32361">
    <property type="entry name" value="FERRIC/CUPRIC REDUCTASE TRANSMEMBRANE COMPONENT"/>
    <property type="match status" value="1"/>
</dbReference>
<accession>A0A9W9EMW6</accession>
<evidence type="ECO:0000313" key="6">
    <source>
        <dbReference type="EMBL" id="KAJ5084788.1"/>
    </source>
</evidence>
<dbReference type="EMBL" id="JAPMSZ010000011">
    <property type="protein sequence ID" value="KAJ5084788.1"/>
    <property type="molecule type" value="Genomic_DNA"/>
</dbReference>
<evidence type="ECO:0000256" key="2">
    <source>
        <dbReference type="ARBA" id="ARBA00022448"/>
    </source>
</evidence>
<evidence type="ECO:0000256" key="4">
    <source>
        <dbReference type="SAM" id="Phobius"/>
    </source>
</evidence>
<dbReference type="GeneID" id="81399061"/>
<reference evidence="6" key="2">
    <citation type="journal article" date="2023" name="IMA Fungus">
        <title>Comparative genomic study of the Penicillium genus elucidates a diverse pangenome and 15 lateral gene transfer events.</title>
        <authorList>
            <person name="Petersen C."/>
            <person name="Sorensen T."/>
            <person name="Nielsen M.R."/>
            <person name="Sondergaard T.E."/>
            <person name="Sorensen J.L."/>
            <person name="Fitzpatrick D.A."/>
            <person name="Frisvad J.C."/>
            <person name="Nielsen K.L."/>
        </authorList>
    </citation>
    <scope>NUCLEOTIDE SEQUENCE</scope>
    <source>
        <strain evidence="6">IBT 34128</strain>
    </source>
</reference>
<dbReference type="InterPro" id="IPR051410">
    <property type="entry name" value="Ferric/Cupric_Reductase"/>
</dbReference>
<dbReference type="InterPro" id="IPR039261">
    <property type="entry name" value="FNR_nucleotide-bd"/>
</dbReference>
<gene>
    <name evidence="6" type="ORF">NUU61_009367</name>
</gene>
<dbReference type="AlphaFoldDB" id="A0A9W9EMW6"/>
<dbReference type="SUPFAM" id="SSF52343">
    <property type="entry name" value="Ferredoxin reductase-like, C-terminal NADP-linked domain"/>
    <property type="match status" value="1"/>
</dbReference>
<keyword evidence="4" id="KW-0812">Transmembrane</keyword>
<dbReference type="GO" id="GO:0006826">
    <property type="term" value="P:iron ion transport"/>
    <property type="evidence" value="ECO:0007669"/>
    <property type="project" value="TreeGrafter"/>
</dbReference>
<evidence type="ECO:0000256" key="3">
    <source>
        <dbReference type="ARBA" id="ARBA00023002"/>
    </source>
</evidence>
<keyword evidence="4" id="KW-1133">Transmembrane helix</keyword>
<organism evidence="6 7">
    <name type="scientific">Penicillium alfredii</name>
    <dbReference type="NCBI Taxonomy" id="1506179"/>
    <lineage>
        <taxon>Eukaryota</taxon>
        <taxon>Fungi</taxon>
        <taxon>Dikarya</taxon>
        <taxon>Ascomycota</taxon>
        <taxon>Pezizomycotina</taxon>
        <taxon>Eurotiomycetes</taxon>
        <taxon>Eurotiomycetidae</taxon>
        <taxon>Eurotiales</taxon>
        <taxon>Aspergillaceae</taxon>
        <taxon>Penicillium</taxon>
    </lineage>
</organism>
<dbReference type="GO" id="GO:0000293">
    <property type="term" value="F:ferric-chelate reductase activity"/>
    <property type="evidence" value="ECO:0007669"/>
    <property type="project" value="TreeGrafter"/>
</dbReference>
<dbReference type="CDD" id="cd06186">
    <property type="entry name" value="NOX_Duox_like_FAD_NADP"/>
    <property type="match status" value="1"/>
</dbReference>
<evidence type="ECO:0000259" key="5">
    <source>
        <dbReference type="PROSITE" id="PS51384"/>
    </source>
</evidence>
<dbReference type="OrthoDB" id="4494341at2759"/>
<sequence length="424" mass="47560">MVFILLYLSGTVTCNVVQIHTVADAGTRAAKLSLINLIPIFLGGGYEFGARLLGTSLYTYGFVHRSFAVVAVLEAIVHIIIVAQIRVISWSNELQFYGLLAASMFLALVLLPLVKKRVYEVFLITHLGCAMALIYAIWQHTRSAHERLWAFPVTYISIFAITGALQLVRIFYRNMVIGRNPVRLILRPYVGDVARITLLLPRPWTVRAGERINLGVPHVGIFYLAQSHPFAISWWEDDGRGRAVSISVLFRPRSGFTRKLLDRVEPNRECGAWIDGPFGPTRVNWSSASTVGDYGHIFMVATGIGIAAQLPYIKELLDGHNKAQVCTQRISLVWQLDRVGDWESARDWLQVLVRQDNGYMLHVSVYDQLRSDSGNEIQRIGENGLIEVHSGRVNWEKQLDAEIESRIGKLLSLLGFKFGTISGT</sequence>
<protein>
    <recommendedName>
        <fullName evidence="5">FAD-binding FR-type domain-containing protein</fullName>
    </recommendedName>
</protein>
<dbReference type="Gene3D" id="3.40.50.80">
    <property type="entry name" value="Nucleotide-binding domain of ferredoxin-NADP reductase (FNR) module"/>
    <property type="match status" value="1"/>
</dbReference>
<name>A0A9W9EMW6_9EURO</name>
<feature type="transmembrane region" description="Helical" evidence="4">
    <location>
        <begin position="150"/>
        <end position="172"/>
    </location>
</feature>
<dbReference type="Proteomes" id="UP001141434">
    <property type="component" value="Unassembled WGS sequence"/>
</dbReference>
<dbReference type="InterPro" id="IPR017927">
    <property type="entry name" value="FAD-bd_FR_type"/>
</dbReference>
<dbReference type="PROSITE" id="PS51384">
    <property type="entry name" value="FAD_FR"/>
    <property type="match status" value="1"/>
</dbReference>
<reference evidence="6" key="1">
    <citation type="submission" date="2022-11" db="EMBL/GenBank/DDBJ databases">
        <authorList>
            <person name="Petersen C."/>
        </authorList>
    </citation>
    <scope>NUCLEOTIDE SEQUENCE</scope>
    <source>
        <strain evidence="6">IBT 34128</strain>
    </source>
</reference>
<dbReference type="GO" id="GO:0015677">
    <property type="term" value="P:copper ion import"/>
    <property type="evidence" value="ECO:0007669"/>
    <property type="project" value="TreeGrafter"/>
</dbReference>
<feature type="transmembrane region" description="Helical" evidence="4">
    <location>
        <begin position="121"/>
        <end position="138"/>
    </location>
</feature>
<feature type="transmembrane region" description="Helical" evidence="4">
    <location>
        <begin position="94"/>
        <end position="114"/>
    </location>
</feature>
<evidence type="ECO:0000313" key="7">
    <source>
        <dbReference type="Proteomes" id="UP001141434"/>
    </source>
</evidence>
<feature type="transmembrane region" description="Helical" evidence="4">
    <location>
        <begin position="29"/>
        <end position="46"/>
    </location>
</feature>
<dbReference type="GO" id="GO:0006879">
    <property type="term" value="P:intracellular iron ion homeostasis"/>
    <property type="evidence" value="ECO:0007669"/>
    <property type="project" value="TreeGrafter"/>
</dbReference>
<dbReference type="Pfam" id="PF08030">
    <property type="entry name" value="NAD_binding_6"/>
    <property type="match status" value="1"/>
</dbReference>
<dbReference type="GO" id="GO:0005886">
    <property type="term" value="C:plasma membrane"/>
    <property type="evidence" value="ECO:0007669"/>
    <property type="project" value="TreeGrafter"/>
</dbReference>
<feature type="domain" description="FAD-binding FR-type" evidence="5">
    <location>
        <begin position="169"/>
        <end position="284"/>
    </location>
</feature>
<evidence type="ECO:0000256" key="1">
    <source>
        <dbReference type="ARBA" id="ARBA00006278"/>
    </source>
</evidence>
<keyword evidence="2" id="KW-0813">Transport</keyword>
<keyword evidence="3" id="KW-0560">Oxidoreductase</keyword>
<proteinExistence type="inferred from homology"/>
<keyword evidence="4" id="KW-0472">Membrane</keyword>
<dbReference type="RefSeq" id="XP_056508185.1">
    <property type="nucleotide sequence ID" value="XM_056659892.1"/>
</dbReference>
<comment type="caution">
    <text evidence="6">The sequence shown here is derived from an EMBL/GenBank/DDBJ whole genome shotgun (WGS) entry which is preliminary data.</text>
</comment>
<comment type="similarity">
    <text evidence="1">Belongs to the ferric reductase (FRE) family.</text>
</comment>